<dbReference type="GO" id="GO:0005509">
    <property type="term" value="F:calcium ion binding"/>
    <property type="evidence" value="ECO:0007669"/>
    <property type="project" value="InterPro"/>
</dbReference>
<dbReference type="InterPro" id="IPR044674">
    <property type="entry name" value="EDEM1/2/3"/>
</dbReference>
<dbReference type="GO" id="GO:0016020">
    <property type="term" value="C:membrane"/>
    <property type="evidence" value="ECO:0007669"/>
    <property type="project" value="InterPro"/>
</dbReference>
<keyword evidence="3" id="KW-0256">Endoplasmic reticulum</keyword>
<dbReference type="OrthoDB" id="8118055at2759"/>
<dbReference type="GO" id="GO:0044322">
    <property type="term" value="C:endoplasmic reticulum quality control compartment"/>
    <property type="evidence" value="ECO:0007669"/>
    <property type="project" value="GOC"/>
</dbReference>
<evidence type="ECO:0000256" key="4">
    <source>
        <dbReference type="ARBA" id="ARBA00023180"/>
    </source>
</evidence>
<name>A0A132AG73_SARSC</name>
<dbReference type="InterPro" id="IPR036026">
    <property type="entry name" value="Seven-hairpin_glycosidases"/>
</dbReference>
<evidence type="ECO:0000256" key="5">
    <source>
        <dbReference type="RuleBase" id="RU361193"/>
    </source>
</evidence>
<dbReference type="InterPro" id="IPR012341">
    <property type="entry name" value="6hp_glycosidase-like_sf"/>
</dbReference>
<gene>
    <name evidence="6" type="ORF">QR98_0085370</name>
</gene>
<dbReference type="Gene3D" id="1.50.10.10">
    <property type="match status" value="1"/>
</dbReference>
<evidence type="ECO:0000256" key="1">
    <source>
        <dbReference type="ARBA" id="ARBA00004240"/>
    </source>
</evidence>
<keyword evidence="4" id="KW-0325">Glycoprotein</keyword>
<comment type="subcellular location">
    <subcellularLocation>
        <location evidence="1">Endoplasmic reticulum</location>
    </subcellularLocation>
</comment>
<dbReference type="EMBL" id="JXLN01014350">
    <property type="protein sequence ID" value="KPM09991.1"/>
    <property type="molecule type" value="Genomic_DNA"/>
</dbReference>
<comment type="caution">
    <text evidence="6">The sequence shown here is derived from an EMBL/GenBank/DDBJ whole genome shotgun (WGS) entry which is preliminary data.</text>
</comment>
<sequence length="146" mass="16526">MFIHAYDSYMRHGYPADELMPLSCKGRYRNIEMSRGDVDDALGNFSLTLIDSLDTLVILGNFSEFEKALRLVINEVSFDSDIVVSVFETNIRVLGGLLSAHVLAQRIKSERNIMLWYNDQLLRMADDIGSRLLAAFSTKTGIPHPR</sequence>
<keyword evidence="5" id="KW-0326">Glycosidase</keyword>
<dbReference type="PANTHER" id="PTHR45679">
    <property type="entry name" value="ER DEGRADATION-ENHANCING ALPHA-MANNOSIDASE-LIKE PROTEIN 2"/>
    <property type="match status" value="1"/>
</dbReference>
<dbReference type="InterPro" id="IPR001382">
    <property type="entry name" value="Glyco_hydro_47"/>
</dbReference>
<dbReference type="PRINTS" id="PR00747">
    <property type="entry name" value="GLYHDRLASE47"/>
</dbReference>
<proteinExistence type="inferred from homology"/>
<dbReference type="EC" id="3.2.1.-" evidence="5"/>
<evidence type="ECO:0000313" key="6">
    <source>
        <dbReference type="EMBL" id="KPM09991.1"/>
    </source>
</evidence>
<evidence type="ECO:0000256" key="2">
    <source>
        <dbReference type="ARBA" id="ARBA00007658"/>
    </source>
</evidence>
<dbReference type="GO" id="GO:0005975">
    <property type="term" value="P:carbohydrate metabolic process"/>
    <property type="evidence" value="ECO:0007669"/>
    <property type="project" value="InterPro"/>
</dbReference>
<dbReference type="GO" id="GO:0004571">
    <property type="term" value="F:mannosyl-oligosaccharide 1,2-alpha-mannosidase activity"/>
    <property type="evidence" value="ECO:0007669"/>
    <property type="project" value="InterPro"/>
</dbReference>
<dbReference type="SUPFAM" id="SSF48225">
    <property type="entry name" value="Seven-hairpin glycosidases"/>
    <property type="match status" value="1"/>
</dbReference>
<accession>A0A132AG73</accession>
<dbReference type="PANTHER" id="PTHR45679:SF2">
    <property type="entry name" value="ER DEGRADATION-ENHANCING ALPHA-MANNOSIDASE-LIKE PROTEIN 3"/>
    <property type="match status" value="1"/>
</dbReference>
<evidence type="ECO:0000313" key="7">
    <source>
        <dbReference type="Proteomes" id="UP000616769"/>
    </source>
</evidence>
<evidence type="ECO:0000256" key="3">
    <source>
        <dbReference type="ARBA" id="ARBA00022824"/>
    </source>
</evidence>
<protein>
    <recommendedName>
        <fullName evidence="5">alpha-1,2-Mannosidase</fullName>
        <ecNumber evidence="5">3.2.1.-</ecNumber>
    </recommendedName>
</protein>
<dbReference type="AlphaFoldDB" id="A0A132AG73"/>
<dbReference type="Pfam" id="PF01532">
    <property type="entry name" value="Glyco_hydro_47"/>
    <property type="match status" value="1"/>
</dbReference>
<organism evidence="6 7">
    <name type="scientific">Sarcoptes scabiei</name>
    <name type="common">Itch mite</name>
    <name type="synonym">Acarus scabiei</name>
    <dbReference type="NCBI Taxonomy" id="52283"/>
    <lineage>
        <taxon>Eukaryota</taxon>
        <taxon>Metazoa</taxon>
        <taxon>Ecdysozoa</taxon>
        <taxon>Arthropoda</taxon>
        <taxon>Chelicerata</taxon>
        <taxon>Arachnida</taxon>
        <taxon>Acari</taxon>
        <taxon>Acariformes</taxon>
        <taxon>Sarcoptiformes</taxon>
        <taxon>Astigmata</taxon>
        <taxon>Psoroptidia</taxon>
        <taxon>Sarcoptoidea</taxon>
        <taxon>Sarcoptidae</taxon>
        <taxon>Sarcoptinae</taxon>
        <taxon>Sarcoptes</taxon>
    </lineage>
</organism>
<dbReference type="Proteomes" id="UP000616769">
    <property type="component" value="Unassembled WGS sequence"/>
</dbReference>
<dbReference type="VEuPathDB" id="VectorBase:SSCA001358"/>
<keyword evidence="5" id="KW-0378">Hydrolase</keyword>
<feature type="non-terminal residue" evidence="6">
    <location>
        <position position="1"/>
    </location>
</feature>
<comment type="similarity">
    <text evidence="2 5">Belongs to the glycosyl hydrolase 47 family.</text>
</comment>
<reference evidence="6 7" key="1">
    <citation type="journal article" date="2015" name="Parasit. Vectors">
        <title>Draft genome of the scabies mite.</title>
        <authorList>
            <person name="Rider S.D.Jr."/>
            <person name="Morgan M.S."/>
            <person name="Arlian L.G."/>
        </authorList>
    </citation>
    <scope>NUCLEOTIDE SEQUENCE [LARGE SCALE GENOMIC DNA]</scope>
    <source>
        <strain evidence="6">Arlian Lab</strain>
    </source>
</reference>
<dbReference type="GO" id="GO:1904380">
    <property type="term" value="P:endoplasmic reticulum mannose trimming"/>
    <property type="evidence" value="ECO:0007669"/>
    <property type="project" value="InterPro"/>
</dbReference>